<organism evidence="4 5">
    <name type="scientific">Artemisia annua</name>
    <name type="common">Sweet wormwood</name>
    <dbReference type="NCBI Taxonomy" id="35608"/>
    <lineage>
        <taxon>Eukaryota</taxon>
        <taxon>Viridiplantae</taxon>
        <taxon>Streptophyta</taxon>
        <taxon>Embryophyta</taxon>
        <taxon>Tracheophyta</taxon>
        <taxon>Spermatophyta</taxon>
        <taxon>Magnoliopsida</taxon>
        <taxon>eudicotyledons</taxon>
        <taxon>Gunneridae</taxon>
        <taxon>Pentapetalae</taxon>
        <taxon>asterids</taxon>
        <taxon>campanulids</taxon>
        <taxon>Asterales</taxon>
        <taxon>Asteraceae</taxon>
        <taxon>Asteroideae</taxon>
        <taxon>Anthemideae</taxon>
        <taxon>Artemisiinae</taxon>
        <taxon>Artemisia</taxon>
    </lineage>
</organism>
<dbReference type="InterPro" id="IPR013083">
    <property type="entry name" value="Znf_RING/FYVE/PHD"/>
</dbReference>
<dbReference type="GO" id="GO:0036297">
    <property type="term" value="P:interstrand cross-link repair"/>
    <property type="evidence" value="ECO:0007669"/>
    <property type="project" value="InterPro"/>
</dbReference>
<keyword evidence="2" id="KW-0175">Coiled coil</keyword>
<dbReference type="Pfam" id="PF13639">
    <property type="entry name" value="zf-RING_2"/>
    <property type="match status" value="1"/>
</dbReference>
<dbReference type="AlphaFoldDB" id="A0A2U1PUK7"/>
<dbReference type="GO" id="GO:0016567">
    <property type="term" value="P:protein ubiquitination"/>
    <property type="evidence" value="ECO:0007669"/>
    <property type="project" value="InterPro"/>
</dbReference>
<dbReference type="GO" id="GO:0004842">
    <property type="term" value="F:ubiquitin-protein transferase activity"/>
    <property type="evidence" value="ECO:0007669"/>
    <property type="project" value="InterPro"/>
</dbReference>
<evidence type="ECO:0000256" key="1">
    <source>
        <dbReference type="PROSITE-ProRule" id="PRU00175"/>
    </source>
</evidence>
<dbReference type="PROSITE" id="PS50089">
    <property type="entry name" value="ZF_RING_2"/>
    <property type="match status" value="1"/>
</dbReference>
<evidence type="ECO:0000313" key="5">
    <source>
        <dbReference type="Proteomes" id="UP000245207"/>
    </source>
</evidence>
<keyword evidence="1" id="KW-0862">Zinc</keyword>
<accession>A0A2U1PUK7</accession>
<evidence type="ECO:0000259" key="3">
    <source>
        <dbReference type="PROSITE" id="PS50089"/>
    </source>
</evidence>
<dbReference type="STRING" id="35608.A0A2U1PUK7"/>
<dbReference type="PANTHER" id="PTHR16047">
    <property type="entry name" value="RFWD3 PROTEIN"/>
    <property type="match status" value="1"/>
</dbReference>
<feature type="coiled-coil region" evidence="2">
    <location>
        <begin position="167"/>
        <end position="194"/>
    </location>
</feature>
<dbReference type="EMBL" id="PKPP01000718">
    <property type="protein sequence ID" value="PWA89436.1"/>
    <property type="molecule type" value="Genomic_DNA"/>
</dbReference>
<protein>
    <submittedName>
        <fullName evidence="4">Zinc finger, RING/FYVE/PHD-type</fullName>
    </submittedName>
</protein>
<evidence type="ECO:0000313" key="4">
    <source>
        <dbReference type="EMBL" id="PWA89436.1"/>
    </source>
</evidence>
<name>A0A2U1PUK7_ARTAN</name>
<dbReference type="GO" id="GO:0008270">
    <property type="term" value="F:zinc ion binding"/>
    <property type="evidence" value="ECO:0007669"/>
    <property type="project" value="UniProtKB-KW"/>
</dbReference>
<gene>
    <name evidence="4" type="ORF">CTI12_AA107730</name>
</gene>
<comment type="caution">
    <text evidence="4">The sequence shown here is derived from an EMBL/GenBank/DDBJ whole genome shotgun (WGS) entry which is preliminary data.</text>
</comment>
<dbReference type="SUPFAM" id="SSF57850">
    <property type="entry name" value="RING/U-box"/>
    <property type="match status" value="1"/>
</dbReference>
<keyword evidence="5" id="KW-1185">Reference proteome</keyword>
<sequence>MDDEQLVKMTSPVAADSSLVKGVVIIDDDALLLYDSKSLFNSNSLPCGHMYGSSCINKWLQQSSRSSRKCPQCNTLCKLKDVRPLQATCLSISKHKDYVLQRRLVALRLTCVSSNWRVEVLKRAEDAADRLGFLSQRLHELLKYQTCADGSQADAFLQRADALKRRILPLARRAEALEQRAEALEQRASAFRHLTKAYLACIDYFTEMCKKLDLDAVLVGE</sequence>
<keyword evidence="1" id="KW-0479">Metal-binding</keyword>
<dbReference type="InterPro" id="IPR001841">
    <property type="entry name" value="Znf_RING"/>
</dbReference>
<dbReference type="GO" id="GO:0005634">
    <property type="term" value="C:nucleus"/>
    <property type="evidence" value="ECO:0007669"/>
    <property type="project" value="InterPro"/>
</dbReference>
<dbReference type="Gene3D" id="3.30.40.10">
    <property type="entry name" value="Zinc/RING finger domain, C3HC4 (zinc finger)"/>
    <property type="match status" value="1"/>
</dbReference>
<keyword evidence="1" id="KW-0863">Zinc-finger</keyword>
<proteinExistence type="predicted"/>
<dbReference type="OrthoDB" id="5600418at2759"/>
<feature type="domain" description="RING-type" evidence="3">
    <location>
        <begin position="45"/>
        <end position="74"/>
    </location>
</feature>
<dbReference type="Proteomes" id="UP000245207">
    <property type="component" value="Unassembled WGS sequence"/>
</dbReference>
<dbReference type="PANTHER" id="PTHR16047:SF7">
    <property type="entry name" value="E3 UBIQUITIN-PROTEIN LIGASE RFWD3"/>
    <property type="match status" value="1"/>
</dbReference>
<dbReference type="InterPro" id="IPR037381">
    <property type="entry name" value="RFWD3"/>
</dbReference>
<evidence type="ECO:0000256" key="2">
    <source>
        <dbReference type="SAM" id="Coils"/>
    </source>
</evidence>
<reference evidence="4 5" key="1">
    <citation type="journal article" date="2018" name="Mol. Plant">
        <title>The genome of Artemisia annua provides insight into the evolution of Asteraceae family and artemisinin biosynthesis.</title>
        <authorList>
            <person name="Shen Q."/>
            <person name="Zhang L."/>
            <person name="Liao Z."/>
            <person name="Wang S."/>
            <person name="Yan T."/>
            <person name="Shi P."/>
            <person name="Liu M."/>
            <person name="Fu X."/>
            <person name="Pan Q."/>
            <person name="Wang Y."/>
            <person name="Lv Z."/>
            <person name="Lu X."/>
            <person name="Zhang F."/>
            <person name="Jiang W."/>
            <person name="Ma Y."/>
            <person name="Chen M."/>
            <person name="Hao X."/>
            <person name="Li L."/>
            <person name="Tang Y."/>
            <person name="Lv G."/>
            <person name="Zhou Y."/>
            <person name="Sun X."/>
            <person name="Brodelius P.E."/>
            <person name="Rose J.K.C."/>
            <person name="Tang K."/>
        </authorList>
    </citation>
    <scope>NUCLEOTIDE SEQUENCE [LARGE SCALE GENOMIC DNA]</scope>
    <source>
        <strain evidence="5">cv. Huhao1</strain>
        <tissue evidence="4">Leaf</tissue>
    </source>
</reference>